<dbReference type="Gene3D" id="3.20.20.70">
    <property type="entry name" value="Aldolase class I"/>
    <property type="match status" value="1"/>
</dbReference>
<gene>
    <name evidence="1" type="ORF">CFSAN001627_04449</name>
</gene>
<evidence type="ECO:0000313" key="1">
    <source>
        <dbReference type="EMBL" id="EKN42817.1"/>
    </source>
</evidence>
<accession>M1ZSR9</accession>
<evidence type="ECO:0000313" key="2">
    <source>
        <dbReference type="Proteomes" id="UP000011944"/>
    </source>
</evidence>
<dbReference type="AlphaFoldDB" id="M1ZSR9"/>
<reference evidence="1 2" key="1">
    <citation type="submission" date="2012-10" db="EMBL/GenBank/DDBJ databases">
        <authorList>
            <person name="Strain E.A."/>
            <person name="Brown E."/>
            <person name="Allard M.W."/>
            <person name="Gonzalez-Escalona N."/>
            <person name="Timme R."/>
        </authorList>
    </citation>
    <scope>NUCLEOTIDE SEQUENCE [LARGE SCALE GENOMIC DNA]</scope>
    <source>
        <strain evidence="1 2">CFSAN001627</strain>
    </source>
</reference>
<reference evidence="1 2" key="2">
    <citation type="submission" date="2013-03" db="EMBL/GenBank/DDBJ databases">
        <title>Diversity in Clostridium botulinum.</title>
        <authorList>
            <person name="Timme R.E."/>
            <person name="Allard M."/>
            <person name="Luo Y."/>
            <person name="Strain E."/>
            <person name="Gonzalez-Escalona N."/>
            <person name="Brown E."/>
        </authorList>
    </citation>
    <scope>NUCLEOTIDE SEQUENCE [LARGE SCALE GENOMIC DNA]</scope>
    <source>
        <strain evidence="1 2">CFSAN001627</strain>
    </source>
</reference>
<feature type="non-terminal residue" evidence="1">
    <location>
        <position position="1"/>
    </location>
</feature>
<name>M1ZSR9_CLOBO</name>
<proteinExistence type="predicted"/>
<dbReference type="Proteomes" id="UP000011944">
    <property type="component" value="Unassembled WGS sequence"/>
</dbReference>
<dbReference type="SUPFAM" id="SSF51412">
    <property type="entry name" value="Inosine monophosphate dehydrogenase (IMPDH)"/>
    <property type="match status" value="1"/>
</dbReference>
<protein>
    <submittedName>
        <fullName evidence="1">Enoyl-[acyl-carrier-protein] reductase</fullName>
    </submittedName>
</protein>
<dbReference type="InterPro" id="IPR013785">
    <property type="entry name" value="Aldolase_TIM"/>
</dbReference>
<sequence length="87" mass="9673">GRPTGHPVRIIRNRLSRKFQILEKEGAPLEEFEKLGRGALSKAVIEGDIDNGSVMAGQIAGLINKEQTCSEIINEIFDEAYTLLDYK</sequence>
<organism evidence="1 2">
    <name type="scientific">Clostridium botulinum CFSAN001627</name>
    <dbReference type="NCBI Taxonomy" id="1232189"/>
    <lineage>
        <taxon>Bacteria</taxon>
        <taxon>Bacillati</taxon>
        <taxon>Bacillota</taxon>
        <taxon>Clostridia</taxon>
        <taxon>Eubacteriales</taxon>
        <taxon>Clostridiaceae</taxon>
        <taxon>Clostridium</taxon>
    </lineage>
</organism>
<comment type="caution">
    <text evidence="1">The sequence shown here is derived from an EMBL/GenBank/DDBJ whole genome shotgun (WGS) entry which is preliminary data.</text>
</comment>
<dbReference type="EMBL" id="AMXI01000231">
    <property type="protein sequence ID" value="EKN42817.1"/>
    <property type="molecule type" value="Genomic_DNA"/>
</dbReference>